<sequence length="72" mass="7735">MTPSSRSLQASVLSFAILSIGHTLGGKQWSAEPSFRHVSGTKPWACGIVGWYQESAFFMMTSILPCSLSVVA</sequence>
<evidence type="ECO:0000313" key="2">
    <source>
        <dbReference type="EMBL" id="KAE8345904.1"/>
    </source>
</evidence>
<gene>
    <name evidence="2" type="ORF">BDV24DRAFT_125038</name>
</gene>
<evidence type="ECO:0000256" key="1">
    <source>
        <dbReference type="SAM" id="SignalP"/>
    </source>
</evidence>
<accession>A0A5N6YK57</accession>
<feature type="signal peptide" evidence="1">
    <location>
        <begin position="1"/>
        <end position="25"/>
    </location>
</feature>
<organism evidence="2">
    <name type="scientific">Aspergillus arachidicola</name>
    <dbReference type="NCBI Taxonomy" id="656916"/>
    <lineage>
        <taxon>Eukaryota</taxon>
        <taxon>Fungi</taxon>
        <taxon>Dikarya</taxon>
        <taxon>Ascomycota</taxon>
        <taxon>Pezizomycotina</taxon>
        <taxon>Eurotiomycetes</taxon>
        <taxon>Eurotiomycetidae</taxon>
        <taxon>Eurotiales</taxon>
        <taxon>Aspergillaceae</taxon>
        <taxon>Aspergillus</taxon>
        <taxon>Aspergillus subgen. Circumdati</taxon>
    </lineage>
</organism>
<dbReference type="EMBL" id="ML737118">
    <property type="protein sequence ID" value="KAE8345904.1"/>
    <property type="molecule type" value="Genomic_DNA"/>
</dbReference>
<dbReference type="OrthoDB" id="5399817at2759"/>
<reference evidence="2" key="1">
    <citation type="submission" date="2019-04" db="EMBL/GenBank/DDBJ databases">
        <title>Friends and foes A comparative genomics study of 23 Aspergillus species from section Flavi.</title>
        <authorList>
            <consortium name="DOE Joint Genome Institute"/>
            <person name="Kjaerbolling I."/>
            <person name="Vesth T."/>
            <person name="Frisvad J.C."/>
            <person name="Nybo J.L."/>
            <person name="Theobald S."/>
            <person name="Kildgaard S."/>
            <person name="Isbrandt T."/>
            <person name="Kuo A."/>
            <person name="Sato A."/>
            <person name="Lyhne E.K."/>
            <person name="Kogle M.E."/>
            <person name="Wiebenga A."/>
            <person name="Kun R.S."/>
            <person name="Lubbers R.J."/>
            <person name="Makela M.R."/>
            <person name="Barry K."/>
            <person name="Chovatia M."/>
            <person name="Clum A."/>
            <person name="Daum C."/>
            <person name="Haridas S."/>
            <person name="He G."/>
            <person name="LaButti K."/>
            <person name="Lipzen A."/>
            <person name="Mondo S."/>
            <person name="Riley R."/>
            <person name="Salamov A."/>
            <person name="Simmons B.A."/>
            <person name="Magnuson J.K."/>
            <person name="Henrissat B."/>
            <person name="Mortensen U.H."/>
            <person name="Larsen T.O."/>
            <person name="Devries R.P."/>
            <person name="Grigoriev I.V."/>
            <person name="Machida M."/>
            <person name="Baker S.E."/>
            <person name="Andersen M.R."/>
        </authorList>
    </citation>
    <scope>NUCLEOTIDE SEQUENCE</scope>
    <source>
        <strain evidence="2">CBS 117612</strain>
    </source>
</reference>
<proteinExistence type="predicted"/>
<feature type="chain" id="PRO_5024846198" evidence="1">
    <location>
        <begin position="26"/>
        <end position="72"/>
    </location>
</feature>
<protein>
    <submittedName>
        <fullName evidence="2">Uncharacterized protein</fullName>
    </submittedName>
</protein>
<dbReference type="Proteomes" id="UP000325558">
    <property type="component" value="Unassembled WGS sequence"/>
</dbReference>
<name>A0A5N6YK57_9EURO</name>
<dbReference type="AlphaFoldDB" id="A0A5N6YK57"/>
<keyword evidence="1" id="KW-0732">Signal</keyword>